<evidence type="ECO:0000256" key="7">
    <source>
        <dbReference type="ARBA" id="ARBA00022777"/>
    </source>
</evidence>
<dbReference type="NCBIfam" id="TIGR00041">
    <property type="entry name" value="DTMP_kinase"/>
    <property type="match status" value="1"/>
</dbReference>
<organism evidence="13 14">
    <name type="scientific">Candidatus Caccalectryoclostridium excrementigallinarum</name>
    <dbReference type="NCBI Taxonomy" id="2840710"/>
    <lineage>
        <taxon>Bacteria</taxon>
        <taxon>Bacillati</taxon>
        <taxon>Bacillota</taxon>
        <taxon>Clostridia</taxon>
        <taxon>Christensenellales</taxon>
        <taxon>Christensenellaceae</taxon>
        <taxon>Christensenellaceae incertae sedis</taxon>
        <taxon>Candidatus Caccalectryoclostridium</taxon>
    </lineage>
</organism>
<evidence type="ECO:0000256" key="9">
    <source>
        <dbReference type="ARBA" id="ARBA00048743"/>
    </source>
</evidence>
<evidence type="ECO:0000256" key="4">
    <source>
        <dbReference type="ARBA" id="ARBA00022679"/>
    </source>
</evidence>
<comment type="function">
    <text evidence="10 11">Phosphorylation of dTMP to form dTDP in both de novo and salvage pathways of dTTP synthesis.</text>
</comment>
<dbReference type="Proteomes" id="UP000824145">
    <property type="component" value="Unassembled WGS sequence"/>
</dbReference>
<dbReference type="GO" id="GO:0005524">
    <property type="term" value="F:ATP binding"/>
    <property type="evidence" value="ECO:0007669"/>
    <property type="project" value="UniProtKB-UniRule"/>
</dbReference>
<dbReference type="Pfam" id="PF02223">
    <property type="entry name" value="Thymidylate_kin"/>
    <property type="match status" value="1"/>
</dbReference>
<dbReference type="PANTHER" id="PTHR10344">
    <property type="entry name" value="THYMIDYLATE KINASE"/>
    <property type="match status" value="1"/>
</dbReference>
<dbReference type="PANTHER" id="PTHR10344:SF4">
    <property type="entry name" value="UMP-CMP KINASE 2, MITOCHONDRIAL"/>
    <property type="match status" value="1"/>
</dbReference>
<dbReference type="SUPFAM" id="SSF52540">
    <property type="entry name" value="P-loop containing nucleoside triphosphate hydrolases"/>
    <property type="match status" value="1"/>
</dbReference>
<dbReference type="GO" id="GO:0006233">
    <property type="term" value="P:dTDP biosynthetic process"/>
    <property type="evidence" value="ECO:0007669"/>
    <property type="project" value="InterPro"/>
</dbReference>
<dbReference type="InterPro" id="IPR018095">
    <property type="entry name" value="Thymidylate_kin_CS"/>
</dbReference>
<comment type="caution">
    <text evidence="13">The sequence shown here is derived from an EMBL/GenBank/DDBJ whole genome shotgun (WGS) entry which is preliminary data.</text>
</comment>
<evidence type="ECO:0000256" key="11">
    <source>
        <dbReference type="HAMAP-Rule" id="MF_00165"/>
    </source>
</evidence>
<gene>
    <name evidence="11" type="primary">tmk</name>
    <name evidence="13" type="ORF">IAB07_03365</name>
</gene>
<dbReference type="GO" id="GO:0005829">
    <property type="term" value="C:cytosol"/>
    <property type="evidence" value="ECO:0007669"/>
    <property type="project" value="TreeGrafter"/>
</dbReference>
<proteinExistence type="inferred from homology"/>
<reference evidence="13" key="2">
    <citation type="journal article" date="2021" name="PeerJ">
        <title>Extensive microbial diversity within the chicken gut microbiome revealed by metagenomics and culture.</title>
        <authorList>
            <person name="Gilroy R."/>
            <person name="Ravi A."/>
            <person name="Getino M."/>
            <person name="Pursley I."/>
            <person name="Horton D.L."/>
            <person name="Alikhan N.F."/>
            <person name="Baker D."/>
            <person name="Gharbi K."/>
            <person name="Hall N."/>
            <person name="Watson M."/>
            <person name="Adriaenssens E.M."/>
            <person name="Foster-Nyarko E."/>
            <person name="Jarju S."/>
            <person name="Secka A."/>
            <person name="Antonio M."/>
            <person name="Oren A."/>
            <person name="Chaudhuri R.R."/>
            <person name="La Ragione R."/>
            <person name="Hildebrand F."/>
            <person name="Pallen M.J."/>
        </authorList>
    </citation>
    <scope>NUCLEOTIDE SEQUENCE</scope>
    <source>
        <strain evidence="13">9366</strain>
    </source>
</reference>
<evidence type="ECO:0000256" key="3">
    <source>
        <dbReference type="ARBA" id="ARBA00017144"/>
    </source>
</evidence>
<evidence type="ECO:0000313" key="14">
    <source>
        <dbReference type="Proteomes" id="UP000824145"/>
    </source>
</evidence>
<evidence type="ECO:0000256" key="1">
    <source>
        <dbReference type="ARBA" id="ARBA00009776"/>
    </source>
</evidence>
<keyword evidence="8 11" id="KW-0067">ATP-binding</keyword>
<dbReference type="Gene3D" id="3.40.50.300">
    <property type="entry name" value="P-loop containing nucleotide triphosphate hydrolases"/>
    <property type="match status" value="1"/>
</dbReference>
<reference evidence="13" key="1">
    <citation type="submission" date="2020-10" db="EMBL/GenBank/DDBJ databases">
        <authorList>
            <person name="Gilroy R."/>
        </authorList>
    </citation>
    <scope>NUCLEOTIDE SEQUENCE</scope>
    <source>
        <strain evidence="13">9366</strain>
    </source>
</reference>
<evidence type="ECO:0000256" key="10">
    <source>
        <dbReference type="ARBA" id="ARBA00057735"/>
    </source>
</evidence>
<dbReference type="EC" id="2.7.4.9" evidence="2 11"/>
<dbReference type="GO" id="GO:0004798">
    <property type="term" value="F:dTMP kinase activity"/>
    <property type="evidence" value="ECO:0007669"/>
    <property type="project" value="UniProtKB-UniRule"/>
</dbReference>
<evidence type="ECO:0000256" key="2">
    <source>
        <dbReference type="ARBA" id="ARBA00012980"/>
    </source>
</evidence>
<dbReference type="FunFam" id="3.40.50.300:FF:000225">
    <property type="entry name" value="Thymidylate kinase"/>
    <property type="match status" value="1"/>
</dbReference>
<protein>
    <recommendedName>
        <fullName evidence="3 11">Thymidylate kinase</fullName>
        <ecNumber evidence="2 11">2.7.4.9</ecNumber>
    </recommendedName>
    <alternativeName>
        <fullName evidence="11">dTMP kinase</fullName>
    </alternativeName>
</protein>
<dbReference type="InterPro" id="IPR039430">
    <property type="entry name" value="Thymidylate_kin-like_dom"/>
</dbReference>
<evidence type="ECO:0000313" key="13">
    <source>
        <dbReference type="EMBL" id="HIU62791.1"/>
    </source>
</evidence>
<evidence type="ECO:0000256" key="8">
    <source>
        <dbReference type="ARBA" id="ARBA00022840"/>
    </source>
</evidence>
<dbReference type="InterPro" id="IPR018094">
    <property type="entry name" value="Thymidylate_kinase"/>
</dbReference>
<evidence type="ECO:0000259" key="12">
    <source>
        <dbReference type="Pfam" id="PF02223"/>
    </source>
</evidence>
<keyword evidence="5 11" id="KW-0545">Nucleotide biosynthesis</keyword>
<comment type="catalytic activity">
    <reaction evidence="9 11">
        <text>dTMP + ATP = dTDP + ADP</text>
        <dbReference type="Rhea" id="RHEA:13517"/>
        <dbReference type="ChEBI" id="CHEBI:30616"/>
        <dbReference type="ChEBI" id="CHEBI:58369"/>
        <dbReference type="ChEBI" id="CHEBI:63528"/>
        <dbReference type="ChEBI" id="CHEBI:456216"/>
        <dbReference type="EC" id="2.7.4.9"/>
    </reaction>
</comment>
<name>A0A9D1MMC4_9FIRM</name>
<keyword evidence="4 11" id="KW-0808">Transferase</keyword>
<dbReference type="GO" id="GO:0006235">
    <property type="term" value="P:dTTP biosynthetic process"/>
    <property type="evidence" value="ECO:0007669"/>
    <property type="project" value="UniProtKB-UniRule"/>
</dbReference>
<sequence>MRKGKFVTIEGCEGVGKTTQVELLKKALAEKSGAMFLREPGGTLISEKIRSVILDVNNKGMSPVCEVLLYSASRAQLVDEVIKPALERGVTVICDRFTDSTLAYQGYARGLGAETVEELGRIACGGLSPDLTIFLDLDPEAAFSRKGGADKGDRLEMEGLAFHRRVYEGYKRIAEKYPERVVCVPADGDALSVHEKVMRALEERGVI</sequence>
<feature type="binding site" evidence="11">
    <location>
        <begin position="11"/>
        <end position="18"/>
    </location>
    <ligand>
        <name>ATP</name>
        <dbReference type="ChEBI" id="CHEBI:30616"/>
    </ligand>
</feature>
<dbReference type="CDD" id="cd01672">
    <property type="entry name" value="TMPK"/>
    <property type="match status" value="1"/>
</dbReference>
<accession>A0A9D1MMC4</accession>
<keyword evidence="6 11" id="KW-0547">Nucleotide-binding</keyword>
<feature type="domain" description="Thymidylate kinase-like" evidence="12">
    <location>
        <begin position="9"/>
        <end position="196"/>
    </location>
</feature>
<evidence type="ECO:0000256" key="5">
    <source>
        <dbReference type="ARBA" id="ARBA00022727"/>
    </source>
</evidence>
<dbReference type="GO" id="GO:0006227">
    <property type="term" value="P:dUDP biosynthetic process"/>
    <property type="evidence" value="ECO:0007669"/>
    <property type="project" value="TreeGrafter"/>
</dbReference>
<dbReference type="PROSITE" id="PS01331">
    <property type="entry name" value="THYMIDYLATE_KINASE"/>
    <property type="match status" value="1"/>
</dbReference>
<comment type="similarity">
    <text evidence="1 11">Belongs to the thymidylate kinase family.</text>
</comment>
<dbReference type="InterPro" id="IPR027417">
    <property type="entry name" value="P-loop_NTPase"/>
</dbReference>
<keyword evidence="7 11" id="KW-0418">Kinase</keyword>
<dbReference type="HAMAP" id="MF_00165">
    <property type="entry name" value="Thymidylate_kinase"/>
    <property type="match status" value="1"/>
</dbReference>
<evidence type="ECO:0000256" key="6">
    <source>
        <dbReference type="ARBA" id="ARBA00022741"/>
    </source>
</evidence>
<dbReference type="EMBL" id="DVNJ01000017">
    <property type="protein sequence ID" value="HIU62791.1"/>
    <property type="molecule type" value="Genomic_DNA"/>
</dbReference>
<dbReference type="AlphaFoldDB" id="A0A9D1MMC4"/>